<dbReference type="SMR" id="A0A2V2WWR5"/>
<evidence type="ECO:0000256" key="2">
    <source>
        <dbReference type="SAM" id="Phobius"/>
    </source>
</evidence>
<dbReference type="VEuPathDB" id="TriTrypDB:TcG_05351"/>
<feature type="compositionally biased region" description="Polar residues" evidence="1">
    <location>
        <begin position="581"/>
        <end position="592"/>
    </location>
</feature>
<evidence type="ECO:0000256" key="1">
    <source>
        <dbReference type="SAM" id="MobiDB-lite"/>
    </source>
</evidence>
<dbReference type="VEuPathDB" id="TriTrypDB:TcCL_ESM05659"/>
<feature type="region of interest" description="Disordered" evidence="1">
    <location>
        <begin position="562"/>
        <end position="599"/>
    </location>
</feature>
<gene>
    <name evidence="3" type="ORF">C3747_64g96</name>
</gene>
<reference evidence="3 4" key="1">
    <citation type="journal article" date="2018" name="Microb. Genom.">
        <title>Expanding an expanded genome: long-read sequencing of Trypanosoma cruzi.</title>
        <authorList>
            <person name="Berna L."/>
            <person name="Rodriguez M."/>
            <person name="Chiribao M.L."/>
            <person name="Parodi-Talice A."/>
            <person name="Pita S."/>
            <person name="Rijo G."/>
            <person name="Alvarez-Valin F."/>
            <person name="Robello C."/>
        </authorList>
    </citation>
    <scope>NUCLEOTIDE SEQUENCE [LARGE SCALE GENOMIC DNA]</scope>
    <source>
        <strain evidence="3 4">TCC</strain>
    </source>
</reference>
<feature type="transmembrane region" description="Helical" evidence="2">
    <location>
        <begin position="640"/>
        <end position="661"/>
    </location>
</feature>
<comment type="caution">
    <text evidence="3">The sequence shown here is derived from an EMBL/GenBank/DDBJ whole genome shotgun (WGS) entry which is preliminary data.</text>
</comment>
<dbReference type="Proteomes" id="UP000246078">
    <property type="component" value="Unassembled WGS sequence"/>
</dbReference>
<evidence type="ECO:0000313" key="3">
    <source>
        <dbReference type="EMBL" id="PWV10944.1"/>
    </source>
</evidence>
<feature type="region of interest" description="Disordered" evidence="1">
    <location>
        <begin position="123"/>
        <end position="176"/>
    </location>
</feature>
<accession>A0A2V2WWR5</accession>
<dbReference type="VEuPathDB" id="TriTrypDB:TCSYLVIO_007295"/>
<dbReference type="VEuPathDB" id="TriTrypDB:TCDM_01006"/>
<dbReference type="OMA" id="AYTIREQ"/>
<dbReference type="OrthoDB" id="250024at2759"/>
<feature type="compositionally biased region" description="Polar residues" evidence="1">
    <location>
        <begin position="139"/>
        <end position="149"/>
    </location>
</feature>
<name>A0A2V2WWR5_TRYCR</name>
<sequence length="662" mass="72404">MNGGGVKRPVDQNTTGDGAVANSKKGTSGQQRKQHPPKRGAEKQRTEDDVRSPVGRDVNTQDTTRTVTSSGLRRLSHTKDVKRPCSSDPITEIQCEAGVATRNRTRRVNPPDSLCTLVSIGGTNFNEEKPDEKKKAGHNFSSDAKSENWTAAAASDTKGFKGKSLPPKVESPPSLSPAWILHRGRIDPKQFQQQRQQQRQQQTEKSLLTEDELSVFAGLAILDGNGGCGDDNDDDDGSVEYEDESVVVCPFRLVGSCVKGQHTEREMLSSDTIHSHLMSLAGLVHELRTEQRITEKECQKLHVRLESQKITIERLERYILAQCPASGKLLQTEATSPHEIGPQAPRTDAGKHPKGNILPGSILKPAQDRSVPMKPEMNSLSNSKLHFGGESFSERVRRKTSVETPAFEPCNAVATKKGEFVGYEGDRHGSVKYMAEELGTPVDLSRAALDLSQVSATGGASRKGANRHASGKQQHQKQGMPDWRGHKGQAQDDRYGGAVGVVDDSRGDVLSPIPTVVGLQDNDMSSNDDVVVAVASSVHPSGDAVQLPDLGERCTASSKVLLGKNNGKQNGTREKAKKRTIQGNSHSFGSSNEKTKRQGKNLRCVDSALEEAHLSILRPNPKTFVEFGQLRLRYHKACCFTLYLFFIVIIFFIWSYFLGVFA</sequence>
<dbReference type="VEuPathDB" id="TriTrypDB:BCY84_01656"/>
<dbReference type="VEuPathDB" id="TriTrypDB:TcBrA4_0037330"/>
<feature type="region of interest" description="Disordered" evidence="1">
    <location>
        <begin position="331"/>
        <end position="386"/>
    </location>
</feature>
<organism evidence="3 4">
    <name type="scientific">Trypanosoma cruzi</name>
    <dbReference type="NCBI Taxonomy" id="5693"/>
    <lineage>
        <taxon>Eukaryota</taxon>
        <taxon>Discoba</taxon>
        <taxon>Euglenozoa</taxon>
        <taxon>Kinetoplastea</taxon>
        <taxon>Metakinetoplastina</taxon>
        <taxon>Trypanosomatida</taxon>
        <taxon>Trypanosomatidae</taxon>
        <taxon>Trypanosoma</taxon>
        <taxon>Schizotrypanum</taxon>
    </lineage>
</organism>
<feature type="compositionally biased region" description="Basic and acidic residues" evidence="1">
    <location>
        <begin position="483"/>
        <end position="495"/>
    </location>
</feature>
<keyword evidence="2" id="KW-0472">Membrane</keyword>
<dbReference type="AlphaFoldDB" id="A0A2V2WWR5"/>
<dbReference type="VEuPathDB" id="TriTrypDB:TcG_05350"/>
<dbReference type="VEuPathDB" id="TriTrypDB:C4B63_22g66"/>
<dbReference type="VEuPathDB" id="TriTrypDB:TcCLB.506479.67"/>
<feature type="compositionally biased region" description="Polar residues" evidence="1">
    <location>
        <begin position="58"/>
        <end position="71"/>
    </location>
</feature>
<dbReference type="EMBL" id="PRFC01000064">
    <property type="protein sequence ID" value="PWV10944.1"/>
    <property type="molecule type" value="Genomic_DNA"/>
</dbReference>
<feature type="compositionally biased region" description="Basic and acidic residues" evidence="1">
    <location>
        <begin position="39"/>
        <end position="51"/>
    </location>
</feature>
<dbReference type="VEuPathDB" id="TriTrypDB:TcCLB.503805.6"/>
<feature type="region of interest" description="Disordered" evidence="1">
    <location>
        <begin position="1"/>
        <end position="90"/>
    </location>
</feature>
<protein>
    <submittedName>
        <fullName evidence="3">Uncharacterized protein</fullName>
    </submittedName>
</protein>
<proteinExistence type="predicted"/>
<dbReference type="VEuPathDB" id="TriTrypDB:ECC02_005606"/>
<feature type="region of interest" description="Disordered" evidence="1">
    <location>
        <begin position="455"/>
        <end position="501"/>
    </location>
</feature>
<dbReference type="VEuPathDB" id="TriTrypDB:C3747_64g96"/>
<dbReference type="VEuPathDB" id="TriTrypDB:Tc_MARK_6010"/>
<evidence type="ECO:0000313" key="4">
    <source>
        <dbReference type="Proteomes" id="UP000246078"/>
    </source>
</evidence>
<keyword evidence="2" id="KW-1133">Transmembrane helix</keyword>
<dbReference type="VEuPathDB" id="TriTrypDB:TcYC6_0016620"/>
<keyword evidence="2" id="KW-0812">Transmembrane</keyword>